<dbReference type="AlphaFoldDB" id="A0A1H2PU43"/>
<keyword evidence="1" id="KW-0732">Signal</keyword>
<feature type="chain" id="PRO_5017352556" evidence="1">
    <location>
        <begin position="24"/>
        <end position="172"/>
    </location>
</feature>
<proteinExistence type="predicted"/>
<dbReference type="RefSeq" id="WP_139169741.1">
    <property type="nucleotide sequence ID" value="NZ_FNLO01000011.1"/>
</dbReference>
<evidence type="ECO:0000313" key="2">
    <source>
        <dbReference type="EMBL" id="SDV50308.1"/>
    </source>
</evidence>
<name>A0A1H2PU43_9BURK</name>
<accession>A0A1H2PU43</accession>
<evidence type="ECO:0000256" key="1">
    <source>
        <dbReference type="SAM" id="SignalP"/>
    </source>
</evidence>
<dbReference type="OrthoDB" id="996425at2"/>
<reference evidence="3" key="1">
    <citation type="submission" date="2016-09" db="EMBL/GenBank/DDBJ databases">
        <authorList>
            <person name="Varghese N."/>
            <person name="Submissions S."/>
        </authorList>
    </citation>
    <scope>NUCLEOTIDE SEQUENCE [LARGE SCALE GENOMIC DNA]</scope>
    <source>
        <strain evidence="3">JS23</strain>
    </source>
</reference>
<dbReference type="STRING" id="1770053.SAMN05216551_11181"/>
<protein>
    <submittedName>
        <fullName evidence="2">Uncharacterized protein</fullName>
    </submittedName>
</protein>
<sequence>MLSNLTIRASLLVALLVGTPCLAADVGETYHNERFGFHLVYPPKLLRAGPESEDGGRRTFEGSGDAARLQVWGMSNAVGATPAELAVPLRKQCTSAVRLGPSSKTLATLSCRIGAQQMTEKIIASGNQLAFLRLTYPVRRAGRWRTPAAALVASFTFDPPVRPAAFNARAWH</sequence>
<keyword evidence="3" id="KW-1185">Reference proteome</keyword>
<evidence type="ECO:0000313" key="3">
    <source>
        <dbReference type="Proteomes" id="UP000243719"/>
    </source>
</evidence>
<feature type="signal peptide" evidence="1">
    <location>
        <begin position="1"/>
        <end position="23"/>
    </location>
</feature>
<dbReference type="EMBL" id="FNLO01000011">
    <property type="protein sequence ID" value="SDV50308.1"/>
    <property type="molecule type" value="Genomic_DNA"/>
</dbReference>
<organism evidence="2 3">
    <name type="scientific">Chitinasiproducens palmae</name>
    <dbReference type="NCBI Taxonomy" id="1770053"/>
    <lineage>
        <taxon>Bacteria</taxon>
        <taxon>Pseudomonadati</taxon>
        <taxon>Pseudomonadota</taxon>
        <taxon>Betaproteobacteria</taxon>
        <taxon>Burkholderiales</taxon>
        <taxon>Burkholderiaceae</taxon>
        <taxon>Chitinasiproducens</taxon>
    </lineage>
</organism>
<dbReference type="Proteomes" id="UP000243719">
    <property type="component" value="Unassembled WGS sequence"/>
</dbReference>
<gene>
    <name evidence="2" type="ORF">SAMN05216551_11181</name>
</gene>